<feature type="compositionally biased region" description="Polar residues" evidence="1">
    <location>
        <begin position="146"/>
        <end position="155"/>
    </location>
</feature>
<feature type="chain" id="PRO_5046653417" evidence="3">
    <location>
        <begin position="23"/>
        <end position="406"/>
    </location>
</feature>
<feature type="transmembrane region" description="Helical" evidence="2">
    <location>
        <begin position="386"/>
        <end position="405"/>
    </location>
</feature>
<dbReference type="Proteomes" id="UP001071777">
    <property type="component" value="Unassembled WGS sequence"/>
</dbReference>
<reference evidence="4" key="1">
    <citation type="submission" date="2022-10" db="EMBL/GenBank/DDBJ databases">
        <title>Adaptive evolution leads to modifications in subtelomeric GC content in a zoonotic Cryptosporidium species.</title>
        <authorList>
            <person name="Li J."/>
            <person name="Feng Y."/>
            <person name="Xiao L."/>
        </authorList>
    </citation>
    <scope>NUCLEOTIDE SEQUENCE</scope>
    <source>
        <strain evidence="4">25894</strain>
    </source>
</reference>
<accession>A0ABQ8P8P7</accession>
<evidence type="ECO:0000313" key="5">
    <source>
        <dbReference type="Proteomes" id="UP001071777"/>
    </source>
</evidence>
<dbReference type="Gene3D" id="2.60.120.970">
    <property type="match status" value="1"/>
</dbReference>
<feature type="region of interest" description="Disordered" evidence="1">
    <location>
        <begin position="29"/>
        <end position="74"/>
    </location>
</feature>
<keyword evidence="2" id="KW-0812">Transmembrane</keyword>
<feature type="region of interest" description="Disordered" evidence="1">
    <location>
        <begin position="90"/>
        <end position="183"/>
    </location>
</feature>
<keyword evidence="3" id="KW-0732">Signal</keyword>
<name>A0ABQ8P8P7_9CRYT</name>
<keyword evidence="5" id="KW-1185">Reference proteome</keyword>
<keyword evidence="2" id="KW-0472">Membrane</keyword>
<keyword evidence="2" id="KW-1133">Transmembrane helix</keyword>
<proteinExistence type="predicted"/>
<gene>
    <name evidence="4" type="ORF">OJ252_1193</name>
</gene>
<sequence length="406" mass="43866">MKFQSLLSTLIAFLLVIYVALATEPAENLPASTESLDLPVLSTNSTETSTSQHSDEESDSESSAEEVIPVTASEIDSGLVEIEPHVQTAEDVQTVGETESGSDANAEAETEADAVAPTEEQTTQDETAEEAKTVEEDMPLEKISYTEDNASTAAESSDEEIEQASDDQTDEVADKSEEKEQEEIKESLVVYDYEAPLKLACETKKLICHNVSSSTAITIQGSRKGSALFASFDASEIRNSGLTSSDIVSATLTLNKIGGSRTLPIRIDVLNLESKSSRISKSTVLTTYQAVLPKTQNSPVTVDVTSAIQELLENAKDTENFTMLISAYSRTRFGDILVLPTKDYPSGLSLKLKVTKLPEDSSEQSVSEQPKETPSLRERIFSGNNLYVAVGILVTVVIIVTVLMIM</sequence>
<evidence type="ECO:0000256" key="1">
    <source>
        <dbReference type="SAM" id="MobiDB-lite"/>
    </source>
</evidence>
<evidence type="ECO:0000256" key="2">
    <source>
        <dbReference type="SAM" id="Phobius"/>
    </source>
</evidence>
<dbReference type="EMBL" id="JAPCXB010000044">
    <property type="protein sequence ID" value="KAJ1612613.1"/>
    <property type="molecule type" value="Genomic_DNA"/>
</dbReference>
<protein>
    <submittedName>
        <fullName evidence="4">ABC transporter protein</fullName>
    </submittedName>
</protein>
<evidence type="ECO:0000313" key="4">
    <source>
        <dbReference type="EMBL" id="KAJ1612613.1"/>
    </source>
</evidence>
<evidence type="ECO:0000256" key="3">
    <source>
        <dbReference type="SAM" id="SignalP"/>
    </source>
</evidence>
<comment type="caution">
    <text evidence="4">The sequence shown here is derived from an EMBL/GenBank/DDBJ whole genome shotgun (WGS) entry which is preliminary data.</text>
</comment>
<feature type="signal peptide" evidence="3">
    <location>
        <begin position="1"/>
        <end position="22"/>
    </location>
</feature>
<feature type="compositionally biased region" description="Acidic residues" evidence="1">
    <location>
        <begin position="156"/>
        <end position="171"/>
    </location>
</feature>
<organism evidence="4 5">
    <name type="scientific">Cryptosporidium canis</name>
    <dbReference type="NCBI Taxonomy" id="195482"/>
    <lineage>
        <taxon>Eukaryota</taxon>
        <taxon>Sar</taxon>
        <taxon>Alveolata</taxon>
        <taxon>Apicomplexa</taxon>
        <taxon>Conoidasida</taxon>
        <taxon>Coccidia</taxon>
        <taxon>Eucoccidiorida</taxon>
        <taxon>Eimeriorina</taxon>
        <taxon>Cryptosporidiidae</taxon>
        <taxon>Cryptosporidium</taxon>
    </lineage>
</organism>
<feature type="compositionally biased region" description="Basic and acidic residues" evidence="1">
    <location>
        <begin position="172"/>
        <end position="183"/>
    </location>
</feature>